<dbReference type="SUPFAM" id="SSF48371">
    <property type="entry name" value="ARM repeat"/>
    <property type="match status" value="1"/>
</dbReference>
<proteinExistence type="predicted"/>
<dbReference type="OMA" id="EIYGVFA"/>
<dbReference type="RefSeq" id="XP_004258050.1">
    <property type="nucleotide sequence ID" value="XM_004258002.1"/>
</dbReference>
<gene>
    <name evidence="2" type="ORF">EIN_152760</name>
</gene>
<dbReference type="InterPro" id="IPR016024">
    <property type="entry name" value="ARM-type_fold"/>
</dbReference>
<accession>A0A0A1U8P8</accession>
<reference evidence="2 3" key="1">
    <citation type="submission" date="2012-10" db="EMBL/GenBank/DDBJ databases">
        <authorList>
            <person name="Zafar N."/>
            <person name="Inman J."/>
            <person name="Hall N."/>
            <person name="Lorenzi H."/>
            <person name="Caler E."/>
        </authorList>
    </citation>
    <scope>NUCLEOTIDE SEQUENCE [LARGE SCALE GENOMIC DNA]</scope>
    <source>
        <strain evidence="2 3">IP1</strain>
    </source>
</reference>
<organism evidence="2 3">
    <name type="scientific">Entamoeba invadens IP1</name>
    <dbReference type="NCBI Taxonomy" id="370355"/>
    <lineage>
        <taxon>Eukaryota</taxon>
        <taxon>Amoebozoa</taxon>
        <taxon>Evosea</taxon>
        <taxon>Archamoebae</taxon>
        <taxon>Mastigamoebida</taxon>
        <taxon>Entamoebidae</taxon>
        <taxon>Entamoeba</taxon>
    </lineage>
</organism>
<evidence type="ECO:0000313" key="2">
    <source>
        <dbReference type="EMBL" id="ELP91279.1"/>
    </source>
</evidence>
<dbReference type="GeneID" id="14890188"/>
<dbReference type="InterPro" id="IPR057947">
    <property type="entry name" value="TPR_XPO7/RBP17"/>
</dbReference>
<dbReference type="EMBL" id="KB206474">
    <property type="protein sequence ID" value="ELP91279.1"/>
    <property type="molecule type" value="Genomic_DNA"/>
</dbReference>
<name>A0A0A1U8P8_ENTIV</name>
<dbReference type="Proteomes" id="UP000014680">
    <property type="component" value="Unassembled WGS sequence"/>
</dbReference>
<protein>
    <recommendedName>
        <fullName evidence="1">Exportin-7/Ran-binding protein 17 TPR repeats domain-containing protein</fullName>
    </recommendedName>
</protein>
<keyword evidence="3" id="KW-1185">Reference proteome</keyword>
<feature type="domain" description="Exportin-7/Ran-binding protein 17 TPR repeats" evidence="1">
    <location>
        <begin position="392"/>
        <end position="524"/>
    </location>
</feature>
<dbReference type="Pfam" id="PF25795">
    <property type="entry name" value="TPR_XPO7"/>
    <property type="match status" value="1"/>
</dbReference>
<evidence type="ECO:0000259" key="1">
    <source>
        <dbReference type="Pfam" id="PF25795"/>
    </source>
</evidence>
<sequence length="996" mass="114618">MDLNRLDQMCVIAFTSVDNNQRASVTKELPTEFTTENMFLAMFTAFKQTTQPYTQQYGLSLFINTYKTNSTLLIKFSADIQELLLRWMFSTQSATFVVKSAFHAFSVSSIHSWADAQKQIDFSNFVQKLISSQNTIESAIGLNIINEVLKDAMECFSVCRFDKAKISQIKENVVFVLTQMLVTSFLQIPKTINNETNVQTLLNAIKNGALVSHSWYNDDDPLWIQLPKEIYFVVENETFFAALYTTFETSKNENTLCSILRLYSLLCGLRKPNSMETAKNAALSMKFIEMAVNKLTSFHSPEAVFLLCQTISKLRCTQLINSDVSKEFGSVICTFTRYVYTTSNMNAIDYLLNFWMKQSMGLLHSSTTDNDWVKMLEMVVMWFLEEVLNREDRGDDSLTGDINMDLIWENLGVIIRYIYPFFVPYITQLLNDLAKMMFSNIPFQQKSIVEGKMAWVIELIVAGLRASTTTAIDQQKVLIDEKLITMVLPIMQMFGKMNKERAWGDEDSGEYRVEIASIDFVEAAKIIMNKHMRNQDYLDSFIVEFVQMVGRVLVEWRGSIKLIEKVLETFNMFCQERLFASRIIGGTFIKTSILNGWQSIVSNFQGKQSEIKGVYLSLFTTIGMVLYSSKPRDDSKEFMHMFVVRMGELSNQVAIGHVDEKSVTEISVQLRGLFMAAERSAVTPNGLYVLIDNYFDKFVIKLMGLVFNNKDLFRCLLKLYQQICCSVYFWTGPSVETTSDIGIIQTSFEMVKNVCIYCIQQGGDTVKTFQSELNICFKIMYGCLKSTNMNFCLLQLYGKNLFVEVLSRVIIVMNMITVEMLDNNEKLELSMFTLVSLLGPFLYMVSDDLVFIVLNTIITGIVRRNLQIQTLCVTFFDTLSEKWMLERTISKHCTLKEAYIQPLYNIFVVAVRQFFFSGPSNTIGRLVFYLALLEPIFLEKSVEDIVKDVAEKDRNMFLTNYFTLQNFFSVRRDKHEAEYFLSELRGVYGKPECKLR</sequence>
<dbReference type="AlphaFoldDB" id="A0A0A1U8P8"/>
<evidence type="ECO:0000313" key="3">
    <source>
        <dbReference type="Proteomes" id="UP000014680"/>
    </source>
</evidence>
<dbReference type="VEuPathDB" id="AmoebaDB:EIN_152760"/>
<dbReference type="KEGG" id="eiv:EIN_152760"/>